<evidence type="ECO:0000259" key="9">
    <source>
        <dbReference type="Pfam" id="PF03281"/>
    </source>
</evidence>
<dbReference type="GO" id="GO:0016779">
    <property type="term" value="F:nucleotidyltransferase activity"/>
    <property type="evidence" value="ECO:0007669"/>
    <property type="project" value="UniProtKB-KW"/>
</dbReference>
<dbReference type="GO" id="GO:0005524">
    <property type="term" value="F:ATP binding"/>
    <property type="evidence" value="ECO:0007669"/>
    <property type="project" value="UniProtKB-KW"/>
</dbReference>
<keyword evidence="6" id="KW-0547">Nucleotide-binding</keyword>
<dbReference type="OrthoDB" id="6127746at2759"/>
<evidence type="ECO:0000256" key="4">
    <source>
        <dbReference type="ARBA" id="ARBA00022695"/>
    </source>
</evidence>
<dbReference type="PANTHER" id="PTHR10656">
    <property type="entry name" value="CELL FATE DETERMINING PROTEIN MAB21-RELATED"/>
    <property type="match status" value="1"/>
</dbReference>
<keyword evidence="4" id="KW-0548">Nucleotidyltransferase</keyword>
<dbReference type="InterPro" id="IPR046906">
    <property type="entry name" value="Mab-21_HhH/H2TH-like"/>
</dbReference>
<dbReference type="Gene3D" id="1.10.1410.40">
    <property type="match status" value="1"/>
</dbReference>
<evidence type="ECO:0000256" key="7">
    <source>
        <dbReference type="ARBA" id="ARBA00022840"/>
    </source>
</evidence>
<gene>
    <name evidence="12" type="primary">LOC111115989</name>
</gene>
<keyword evidence="5" id="KW-0479">Metal-binding</keyword>
<dbReference type="KEGG" id="cvn:111115989"/>
<accession>A0A8B8C6A2</accession>
<proteinExistence type="inferred from homology"/>
<organism evidence="11 12">
    <name type="scientific">Crassostrea virginica</name>
    <name type="common">Eastern oyster</name>
    <dbReference type="NCBI Taxonomy" id="6565"/>
    <lineage>
        <taxon>Eukaryota</taxon>
        <taxon>Metazoa</taxon>
        <taxon>Spiralia</taxon>
        <taxon>Lophotrochozoa</taxon>
        <taxon>Mollusca</taxon>
        <taxon>Bivalvia</taxon>
        <taxon>Autobranchia</taxon>
        <taxon>Pteriomorphia</taxon>
        <taxon>Ostreida</taxon>
        <taxon>Ostreoidea</taxon>
        <taxon>Ostreidae</taxon>
        <taxon>Crassostrea</taxon>
    </lineage>
</organism>
<feature type="domain" description="Mab-21-like nucleotidyltransferase" evidence="9">
    <location>
        <begin position="174"/>
        <end position="245"/>
    </location>
</feature>
<evidence type="ECO:0000259" key="10">
    <source>
        <dbReference type="Pfam" id="PF20266"/>
    </source>
</evidence>
<dbReference type="Proteomes" id="UP000694844">
    <property type="component" value="Chromosome 9"/>
</dbReference>
<feature type="domain" description="Mab-21-like HhH/H2TH-like" evidence="10">
    <location>
        <begin position="257"/>
        <end position="348"/>
    </location>
</feature>
<evidence type="ECO:0000256" key="2">
    <source>
        <dbReference type="ARBA" id="ARBA00008307"/>
    </source>
</evidence>
<protein>
    <submittedName>
        <fullName evidence="12">Uncharacterized protein LOC111115989</fullName>
    </submittedName>
</protein>
<evidence type="ECO:0000256" key="1">
    <source>
        <dbReference type="ARBA" id="ARBA00001946"/>
    </source>
</evidence>
<evidence type="ECO:0000313" key="11">
    <source>
        <dbReference type="Proteomes" id="UP000694844"/>
    </source>
</evidence>
<sequence length="680" mass="78253">MDFSSTNVETGFQHLCESVFVGLCQIVGTSVQVAIRRETSDIKERLNSPADDNDDFIEMESGSVREGFRLRGSDVDYMGWPNDHRVIWDMCQSEYYSTENKILILSDSSESPPGFTLLVLLTPTTDIRVLSACVPMNGRLYISSSLLRQQTQSDSFPGSRIHGPCESGKLPGGVEYDLARCFACDIWPPSASSWINRCHSWPGKEVLDDIVRNGCHFVPIGNPNGVHEHVEWRISFSMAEHKLVHSMNHCQFLTYGLLKIFLKEVIDKQSEETNKLLCSYHMKTVVFWVIQQNVVPLWCPQNLLAGFWVCFKLLLKWVYEGVCPNFFVNQNNLFLSKVHGSAQKSLFLQLHSLYERGMACLLQSPSIRSYIIDVLYNPRLSICTNEDRMKSECDHNLELFNEINRHVSKFPKDLDNCIKNLHIIELMVGSPLTQNQVITLQKLTANILQNTAFSLYNMYTNTGLNKQKYIADRMSCHMLKLAVKIGCISDMMYIAIYYCKTFRYREALCITESIKVKLAQPGLMYNSRVDPERYTEAVGGQSLSTKMRQAVAFDIKLNNHTCCIIELTPEQQCALQYGTKILFIPLFVVLHFVEFLCYRHIDTTLSQRALEELQVLAHYDQEFYVHCLYRDISWEILGICQQMTGNHQTALYAYQQSIIQYPWNCIQNATWMRIRDLHIT</sequence>
<dbReference type="SMART" id="SM01265">
    <property type="entry name" value="Mab-21"/>
    <property type="match status" value="1"/>
</dbReference>
<dbReference type="GeneID" id="111115989"/>
<comment type="similarity">
    <text evidence="2">Belongs to the mab-21 family.</text>
</comment>
<evidence type="ECO:0000256" key="6">
    <source>
        <dbReference type="ARBA" id="ARBA00022741"/>
    </source>
</evidence>
<name>A0A8B8C6A2_CRAVI</name>
<dbReference type="Pfam" id="PF20266">
    <property type="entry name" value="Mab-21_C"/>
    <property type="match status" value="1"/>
</dbReference>
<keyword evidence="3" id="KW-0808">Transferase</keyword>
<keyword evidence="8" id="KW-0460">Magnesium</keyword>
<evidence type="ECO:0000256" key="8">
    <source>
        <dbReference type="ARBA" id="ARBA00022842"/>
    </source>
</evidence>
<keyword evidence="7" id="KW-0067">ATP-binding</keyword>
<evidence type="ECO:0000313" key="12">
    <source>
        <dbReference type="RefSeq" id="XP_022310649.1"/>
    </source>
</evidence>
<reference evidence="12" key="1">
    <citation type="submission" date="2025-08" db="UniProtKB">
        <authorList>
            <consortium name="RefSeq"/>
        </authorList>
    </citation>
    <scope>IDENTIFICATION</scope>
    <source>
        <tissue evidence="12">Whole sample</tissue>
    </source>
</reference>
<dbReference type="InterPro" id="IPR046903">
    <property type="entry name" value="Mab-21-like_nuc_Trfase"/>
</dbReference>
<keyword evidence="11" id="KW-1185">Reference proteome</keyword>
<evidence type="ECO:0000256" key="5">
    <source>
        <dbReference type="ARBA" id="ARBA00022723"/>
    </source>
</evidence>
<dbReference type="Pfam" id="PF03281">
    <property type="entry name" value="Mab-21"/>
    <property type="match status" value="1"/>
</dbReference>
<dbReference type="AlphaFoldDB" id="A0A8B8C6A2"/>
<comment type="cofactor">
    <cofactor evidence="1">
        <name>Mg(2+)</name>
        <dbReference type="ChEBI" id="CHEBI:18420"/>
    </cofactor>
</comment>
<dbReference type="RefSeq" id="XP_022310649.1">
    <property type="nucleotide sequence ID" value="XM_022454941.1"/>
</dbReference>
<dbReference type="GO" id="GO:0046872">
    <property type="term" value="F:metal ion binding"/>
    <property type="evidence" value="ECO:0007669"/>
    <property type="project" value="UniProtKB-KW"/>
</dbReference>
<dbReference type="InterPro" id="IPR024810">
    <property type="entry name" value="MAB21L/cGLR"/>
</dbReference>
<evidence type="ECO:0000256" key="3">
    <source>
        <dbReference type="ARBA" id="ARBA00022679"/>
    </source>
</evidence>
<dbReference type="PANTHER" id="PTHR10656:SF42">
    <property type="entry name" value="CYCLIC GMP-AMP SYNTHASE-LIKE PROTEIN-RELATED"/>
    <property type="match status" value="1"/>
</dbReference>